<dbReference type="GO" id="GO:0005737">
    <property type="term" value="C:cytoplasm"/>
    <property type="evidence" value="ECO:0007669"/>
    <property type="project" value="UniProtKB-SubCell"/>
</dbReference>
<evidence type="ECO:0000313" key="14">
    <source>
        <dbReference type="Proteomes" id="UP000248021"/>
    </source>
</evidence>
<keyword evidence="4" id="KW-0963">Cytoplasm</keyword>
<dbReference type="GO" id="GO:0050104">
    <property type="term" value="F:L-gulonate 3-dehydrogenase activity"/>
    <property type="evidence" value="ECO:0007669"/>
    <property type="project" value="UniProtKB-EC"/>
</dbReference>
<dbReference type="OrthoDB" id="9803287at2"/>
<feature type="domain" description="3-hydroxyacyl-CoA dehydrogenase NAD binding" evidence="12">
    <location>
        <begin position="4"/>
        <end position="182"/>
    </location>
</feature>
<dbReference type="PIRSF" id="PIRSF000105">
    <property type="entry name" value="HCDH"/>
    <property type="match status" value="1"/>
</dbReference>
<dbReference type="AlphaFoldDB" id="A0A2V3UAC9"/>
<dbReference type="Proteomes" id="UP000248021">
    <property type="component" value="Unassembled WGS sequence"/>
</dbReference>
<dbReference type="NCBIfam" id="NF004783">
    <property type="entry name" value="PRK06129.1"/>
    <property type="match status" value="1"/>
</dbReference>
<keyword evidence="14" id="KW-1185">Reference proteome</keyword>
<proteinExistence type="inferred from homology"/>
<dbReference type="Gene3D" id="1.10.1040.10">
    <property type="entry name" value="N-(1-d-carboxylethyl)-l-norvaline Dehydrogenase, domain 2"/>
    <property type="match status" value="1"/>
</dbReference>
<evidence type="ECO:0000256" key="4">
    <source>
        <dbReference type="ARBA" id="ARBA00022490"/>
    </source>
</evidence>
<dbReference type="EMBL" id="QJJK01000004">
    <property type="protein sequence ID" value="PXW60224.1"/>
    <property type="molecule type" value="Genomic_DNA"/>
</dbReference>
<name>A0A2V3UAC9_9HYPH</name>
<comment type="subunit">
    <text evidence="3">Homodimer.</text>
</comment>
<dbReference type="Pfam" id="PF00725">
    <property type="entry name" value="3HCDH"/>
    <property type="match status" value="1"/>
</dbReference>
<accession>A0A2V3UAC9</accession>
<dbReference type="EC" id="1.1.1.45" evidence="8"/>
<evidence type="ECO:0000313" key="13">
    <source>
        <dbReference type="EMBL" id="PXW60224.1"/>
    </source>
</evidence>
<dbReference type="InterPro" id="IPR008927">
    <property type="entry name" value="6-PGluconate_DH-like_C_sf"/>
</dbReference>
<evidence type="ECO:0000256" key="1">
    <source>
        <dbReference type="ARBA" id="ARBA00004496"/>
    </source>
</evidence>
<sequence>MGSVGIIGTGFIGRAWSVCFARAGHRVSLWDPVPGSAQAARDFIAHMLPDLDRFGLLNGSAPEDVLDRIDLSASLADAVSDAEHVQENAPERLDLKIDLFAQLDALAPKTAVIASSTSALLPSAFTADLPGRQRCIVAHPVNPPHLIPLVEIVPAPWTDGDTIARTEALMRHIGQSPVHVRREIDGFVLNRLQAAVLDEAFRLVADGYASAADVDACMRDGLALRWSFMGPFETIDLNAPDGIRDYVARYQAMYRGMTETMRDSADWSGPVLDTIEAERRRHLPQEDLRKRQIWRDRQLMALAAHRRRASGL</sequence>
<keyword evidence="7" id="KW-0520">NAD</keyword>
<dbReference type="InterPro" id="IPR022694">
    <property type="entry name" value="3-OHacyl-CoA_DH"/>
</dbReference>
<evidence type="ECO:0000256" key="5">
    <source>
        <dbReference type="ARBA" id="ARBA00022553"/>
    </source>
</evidence>
<organism evidence="13 14">
    <name type="scientific">Chelatococcus asaccharovorans</name>
    <dbReference type="NCBI Taxonomy" id="28210"/>
    <lineage>
        <taxon>Bacteria</taxon>
        <taxon>Pseudomonadati</taxon>
        <taxon>Pseudomonadota</taxon>
        <taxon>Alphaproteobacteria</taxon>
        <taxon>Hyphomicrobiales</taxon>
        <taxon>Chelatococcaceae</taxon>
        <taxon>Chelatococcus</taxon>
    </lineage>
</organism>
<feature type="site" description="Important for catalytic activity" evidence="10">
    <location>
        <position position="139"/>
    </location>
</feature>
<feature type="domain" description="3-hydroxyacyl-CoA dehydrogenase C-terminal" evidence="11">
    <location>
        <begin position="186"/>
        <end position="255"/>
    </location>
</feature>
<gene>
    <name evidence="13" type="ORF">C7450_104276</name>
</gene>
<dbReference type="InterPro" id="IPR013328">
    <property type="entry name" value="6PGD_dom2"/>
</dbReference>
<comment type="similarity">
    <text evidence="2">Belongs to the 3-hydroxyacyl-CoA dehydrogenase family.</text>
</comment>
<reference evidence="13 14" key="1">
    <citation type="submission" date="2018-05" db="EMBL/GenBank/DDBJ databases">
        <title>Genomic Encyclopedia of Type Strains, Phase IV (KMG-IV): sequencing the most valuable type-strain genomes for metagenomic binning, comparative biology and taxonomic classification.</title>
        <authorList>
            <person name="Goeker M."/>
        </authorList>
    </citation>
    <scope>NUCLEOTIDE SEQUENCE [LARGE SCALE GENOMIC DNA]</scope>
    <source>
        <strain evidence="13 14">DSM 6462</strain>
    </source>
</reference>
<evidence type="ECO:0000259" key="11">
    <source>
        <dbReference type="Pfam" id="PF00725"/>
    </source>
</evidence>
<comment type="caution">
    <text evidence="13">The sequence shown here is derived from an EMBL/GenBank/DDBJ whole genome shotgun (WGS) entry which is preliminary data.</text>
</comment>
<dbReference type="InterPro" id="IPR036291">
    <property type="entry name" value="NAD(P)-bd_dom_sf"/>
</dbReference>
<dbReference type="Gene3D" id="3.40.50.720">
    <property type="entry name" value="NAD(P)-binding Rossmann-like Domain"/>
    <property type="match status" value="1"/>
</dbReference>
<evidence type="ECO:0000256" key="8">
    <source>
        <dbReference type="ARBA" id="ARBA00038962"/>
    </source>
</evidence>
<dbReference type="GO" id="GO:0070403">
    <property type="term" value="F:NAD+ binding"/>
    <property type="evidence" value="ECO:0007669"/>
    <property type="project" value="InterPro"/>
</dbReference>
<comment type="subcellular location">
    <subcellularLocation>
        <location evidence="1">Cytoplasm</location>
    </subcellularLocation>
</comment>
<evidence type="ECO:0000256" key="3">
    <source>
        <dbReference type="ARBA" id="ARBA00011738"/>
    </source>
</evidence>
<dbReference type="GO" id="GO:0006631">
    <property type="term" value="P:fatty acid metabolic process"/>
    <property type="evidence" value="ECO:0007669"/>
    <property type="project" value="InterPro"/>
</dbReference>
<evidence type="ECO:0000256" key="10">
    <source>
        <dbReference type="PIRSR" id="PIRSR000105-1"/>
    </source>
</evidence>
<evidence type="ECO:0000259" key="12">
    <source>
        <dbReference type="Pfam" id="PF02737"/>
    </source>
</evidence>
<keyword evidence="5" id="KW-0597">Phosphoprotein</keyword>
<evidence type="ECO:0000256" key="6">
    <source>
        <dbReference type="ARBA" id="ARBA00023002"/>
    </source>
</evidence>
<dbReference type="PROSITE" id="PS00067">
    <property type="entry name" value="3HCDH"/>
    <property type="match status" value="1"/>
</dbReference>
<dbReference type="InterPro" id="IPR006108">
    <property type="entry name" value="3HC_DH_C"/>
</dbReference>
<protein>
    <recommendedName>
        <fullName evidence="9">L-gulonate 3-dehydrogenase</fullName>
        <ecNumber evidence="8">1.1.1.45</ecNumber>
    </recommendedName>
    <alternativeName>
        <fullName evidence="9">L-gulonate 3-dehydrogenase</fullName>
    </alternativeName>
</protein>
<dbReference type="InterPro" id="IPR006180">
    <property type="entry name" value="3-OHacyl-CoA_DH_CS"/>
</dbReference>
<dbReference type="PANTHER" id="PTHR48075">
    <property type="entry name" value="3-HYDROXYACYL-COA DEHYDROGENASE FAMILY PROTEIN"/>
    <property type="match status" value="1"/>
</dbReference>
<keyword evidence="6" id="KW-0560">Oxidoreductase</keyword>
<dbReference type="SUPFAM" id="SSF48179">
    <property type="entry name" value="6-phosphogluconate dehydrogenase C-terminal domain-like"/>
    <property type="match status" value="1"/>
</dbReference>
<evidence type="ECO:0000256" key="2">
    <source>
        <dbReference type="ARBA" id="ARBA00009463"/>
    </source>
</evidence>
<dbReference type="SUPFAM" id="SSF51735">
    <property type="entry name" value="NAD(P)-binding Rossmann-fold domains"/>
    <property type="match status" value="1"/>
</dbReference>
<dbReference type="Pfam" id="PF02737">
    <property type="entry name" value="3HCDH_N"/>
    <property type="match status" value="1"/>
</dbReference>
<evidence type="ECO:0000256" key="7">
    <source>
        <dbReference type="ARBA" id="ARBA00023027"/>
    </source>
</evidence>
<dbReference type="PANTHER" id="PTHR48075:SF1">
    <property type="entry name" value="LAMBDA-CRYSTALLIN HOMOLOG"/>
    <property type="match status" value="1"/>
</dbReference>
<dbReference type="InterPro" id="IPR006176">
    <property type="entry name" value="3-OHacyl-CoA_DH_NAD-bd"/>
</dbReference>
<evidence type="ECO:0000256" key="9">
    <source>
        <dbReference type="ARBA" id="ARBA00042709"/>
    </source>
</evidence>